<comment type="caution">
    <text evidence="2">The sequence shown here is derived from an EMBL/GenBank/DDBJ whole genome shotgun (WGS) entry which is preliminary data.</text>
</comment>
<dbReference type="EMBL" id="QFQS01000002">
    <property type="protein sequence ID" value="PZQ97829.1"/>
    <property type="molecule type" value="Genomic_DNA"/>
</dbReference>
<feature type="chain" id="PRO_5015985428" evidence="1">
    <location>
        <begin position="23"/>
        <end position="251"/>
    </location>
</feature>
<dbReference type="NCBIfam" id="NF038125">
    <property type="entry name" value="PEP_CTERM_THxN"/>
    <property type="match status" value="1"/>
</dbReference>
<accession>A0A2W5S7N7</accession>
<evidence type="ECO:0000313" key="2">
    <source>
        <dbReference type="EMBL" id="PZQ97829.1"/>
    </source>
</evidence>
<reference evidence="2 3" key="1">
    <citation type="submission" date="2017-08" db="EMBL/GenBank/DDBJ databases">
        <title>Infants hospitalized years apart are colonized by the same room-sourced microbial strains.</title>
        <authorList>
            <person name="Brooks B."/>
            <person name="Olm M.R."/>
            <person name="Firek B.A."/>
            <person name="Baker R."/>
            <person name="Thomas B.C."/>
            <person name="Morowitz M.J."/>
            <person name="Banfield J.F."/>
        </authorList>
    </citation>
    <scope>NUCLEOTIDE SEQUENCE [LARGE SCALE GENOMIC DNA]</scope>
    <source>
        <strain evidence="2">S2_003_000_R2_11</strain>
    </source>
</reference>
<dbReference type="AlphaFoldDB" id="A0A2W5S7N7"/>
<dbReference type="NCBIfam" id="NF038131">
    <property type="entry name" value="choice_anch_K"/>
    <property type="match status" value="1"/>
</dbReference>
<organism evidence="2 3">
    <name type="scientific">Cereibacter sphaeroides</name>
    <name type="common">Rhodobacter sphaeroides</name>
    <dbReference type="NCBI Taxonomy" id="1063"/>
    <lineage>
        <taxon>Bacteria</taxon>
        <taxon>Pseudomonadati</taxon>
        <taxon>Pseudomonadota</taxon>
        <taxon>Alphaproteobacteria</taxon>
        <taxon>Rhodobacterales</taxon>
        <taxon>Paracoccaceae</taxon>
        <taxon>Cereibacter</taxon>
    </lineage>
</organism>
<keyword evidence="1" id="KW-0732">Signal</keyword>
<dbReference type="Proteomes" id="UP000248975">
    <property type="component" value="Unassembled WGS sequence"/>
</dbReference>
<name>A0A2W5S7N7_CERSP</name>
<gene>
    <name evidence="2" type="ORF">DI533_11790</name>
</gene>
<protein>
    <submittedName>
        <fullName evidence="2">PEP-CTERM sorting domain-containing protein</fullName>
    </submittedName>
</protein>
<feature type="signal peptide" evidence="1">
    <location>
        <begin position="1"/>
        <end position="22"/>
    </location>
</feature>
<sequence length="251" mass="27062">MRAKLLCIATTTAAFFAIAANAAVVDITGITGKWTATTGTSVDDLNSDSIRWGDPATSAGKSGYDFDAASTPINNVAADTSFDLGLFTHLNRPIYPPSITSATLQVLINLSIDGLAQTPILSTFIFNHWETDNEPRRGNCANDEDNWQGVNKNGCADRVQAVLNLSSTDSFTIGLDEYVFTIEGFKVGPDTFDEFWTKEEKSNSATLRAFYTLKTNVEPPPPPSEVPLPAAGLLLFGAVSGLGMFARRRRN</sequence>
<proteinExistence type="predicted"/>
<evidence type="ECO:0000313" key="3">
    <source>
        <dbReference type="Proteomes" id="UP000248975"/>
    </source>
</evidence>
<evidence type="ECO:0000256" key="1">
    <source>
        <dbReference type="SAM" id="SignalP"/>
    </source>
</evidence>
<dbReference type="InterPro" id="IPR047995">
    <property type="entry name" value="Choice_anch_K"/>
</dbReference>